<keyword evidence="1" id="KW-0175">Coiled coil</keyword>
<gene>
    <name evidence="3" type="ORF">PIB30_101636</name>
</gene>
<protein>
    <submittedName>
        <fullName evidence="3">Uncharacterized protein</fullName>
    </submittedName>
</protein>
<accession>A0ABU6TWY4</accession>
<reference evidence="3 4" key="1">
    <citation type="journal article" date="2023" name="Plants (Basel)">
        <title>Bridging the Gap: Combining Genomics and Transcriptomics Approaches to Understand Stylosanthes scabra, an Orphan Legume from the Brazilian Caatinga.</title>
        <authorList>
            <person name="Ferreira-Neto J.R.C."/>
            <person name="da Silva M.D."/>
            <person name="Binneck E."/>
            <person name="de Melo N.F."/>
            <person name="da Silva R.H."/>
            <person name="de Melo A.L.T.M."/>
            <person name="Pandolfi V."/>
            <person name="Bustamante F.O."/>
            <person name="Brasileiro-Vidal A.C."/>
            <person name="Benko-Iseppon A.M."/>
        </authorList>
    </citation>
    <scope>NUCLEOTIDE SEQUENCE [LARGE SCALE GENOMIC DNA]</scope>
    <source>
        <tissue evidence="3">Leaves</tissue>
    </source>
</reference>
<comment type="caution">
    <text evidence="3">The sequence shown here is derived from an EMBL/GenBank/DDBJ whole genome shotgun (WGS) entry which is preliminary data.</text>
</comment>
<feature type="coiled-coil region" evidence="1">
    <location>
        <begin position="105"/>
        <end position="175"/>
    </location>
</feature>
<evidence type="ECO:0000256" key="2">
    <source>
        <dbReference type="SAM" id="MobiDB-lite"/>
    </source>
</evidence>
<organism evidence="3 4">
    <name type="scientific">Stylosanthes scabra</name>
    <dbReference type="NCBI Taxonomy" id="79078"/>
    <lineage>
        <taxon>Eukaryota</taxon>
        <taxon>Viridiplantae</taxon>
        <taxon>Streptophyta</taxon>
        <taxon>Embryophyta</taxon>
        <taxon>Tracheophyta</taxon>
        <taxon>Spermatophyta</taxon>
        <taxon>Magnoliopsida</taxon>
        <taxon>eudicotyledons</taxon>
        <taxon>Gunneridae</taxon>
        <taxon>Pentapetalae</taxon>
        <taxon>rosids</taxon>
        <taxon>fabids</taxon>
        <taxon>Fabales</taxon>
        <taxon>Fabaceae</taxon>
        <taxon>Papilionoideae</taxon>
        <taxon>50 kb inversion clade</taxon>
        <taxon>dalbergioids sensu lato</taxon>
        <taxon>Dalbergieae</taxon>
        <taxon>Pterocarpus clade</taxon>
        <taxon>Stylosanthes</taxon>
    </lineage>
</organism>
<name>A0ABU6TWY4_9FABA</name>
<evidence type="ECO:0000313" key="4">
    <source>
        <dbReference type="Proteomes" id="UP001341840"/>
    </source>
</evidence>
<proteinExistence type="predicted"/>
<keyword evidence="4" id="KW-1185">Reference proteome</keyword>
<feature type="compositionally biased region" description="Acidic residues" evidence="2">
    <location>
        <begin position="183"/>
        <end position="197"/>
    </location>
</feature>
<dbReference type="EMBL" id="JASCZI010093622">
    <property type="protein sequence ID" value="MED6153406.1"/>
    <property type="molecule type" value="Genomic_DNA"/>
</dbReference>
<dbReference type="Proteomes" id="UP001341840">
    <property type="component" value="Unassembled WGS sequence"/>
</dbReference>
<sequence length="366" mass="42362">MANQQMLSPYQNTARQFKEMEMQGIPVTMANLAIHRQREEEINQERMSITYLYDQGYTPWNPPPYLHHAPQYNVYQSDGFGDAYYGYEDPPPPYSPSQGNFEGIFQVLLQERKEIREAQKRIEAQLAILTELVTRLVTLYVSSKSNTSQPSNSENQEEREDALLHEEDVENLNHKEVHECLEEVEEENVDQEVVDEDKESKGMEILQPASSEATPPESPSKLHFEWVNLSDMNLLGPQHYALLETDDQLRVLCGVLNKKEIDSLGIDESRFITCGESELKAYNGHLHKLRNNRAKVGALNLRKHLGPWQSEEKLVDSHSNGWTNHVWDPGKSYKNQHFWRVIACIGAFRNLLNMNWDPIENTIFKH</sequence>
<feature type="region of interest" description="Disordered" evidence="2">
    <location>
        <begin position="183"/>
        <end position="219"/>
    </location>
</feature>
<evidence type="ECO:0000256" key="1">
    <source>
        <dbReference type="SAM" id="Coils"/>
    </source>
</evidence>
<evidence type="ECO:0000313" key="3">
    <source>
        <dbReference type="EMBL" id="MED6153406.1"/>
    </source>
</evidence>